<dbReference type="InterPro" id="IPR001509">
    <property type="entry name" value="Epimerase_deHydtase"/>
</dbReference>
<dbReference type="Proteomes" id="UP000076632">
    <property type="component" value="Unassembled WGS sequence"/>
</dbReference>
<dbReference type="Gene3D" id="3.40.50.720">
    <property type="entry name" value="NAD(P)-binding Rossmann-like Domain"/>
    <property type="match status" value="1"/>
</dbReference>
<keyword evidence="5" id="KW-1185">Reference proteome</keyword>
<evidence type="ECO:0000256" key="1">
    <source>
        <dbReference type="ARBA" id="ARBA00023002"/>
    </source>
</evidence>
<reference evidence="4 5" key="1">
    <citation type="journal article" date="2016" name="Fungal Biol.">
        <title>The genome of Xylona heveae provides a window into fungal endophytism.</title>
        <authorList>
            <person name="Gazis R."/>
            <person name="Kuo A."/>
            <person name="Riley R."/>
            <person name="LaButti K."/>
            <person name="Lipzen A."/>
            <person name="Lin J."/>
            <person name="Amirebrahimi M."/>
            <person name="Hesse C.N."/>
            <person name="Spatafora J.W."/>
            <person name="Henrissat B."/>
            <person name="Hainaut M."/>
            <person name="Grigoriev I.V."/>
            <person name="Hibbett D.S."/>
        </authorList>
    </citation>
    <scope>NUCLEOTIDE SEQUENCE [LARGE SCALE GENOMIC DNA]</scope>
    <source>
        <strain evidence="4 5">TC161</strain>
    </source>
</reference>
<dbReference type="InterPro" id="IPR036291">
    <property type="entry name" value="NAD(P)-bd_dom_sf"/>
</dbReference>
<sequence>MVAGSSSIVPPGGRILITGVNGFLASHLALVLLKRGYGVRGTVRSADKADWIKAAISQRELGDRFEVEVVPDLSVAGALDDLVQDVDGIAHVAADTTFGCDPNKIITPLVEAMRNILTSASKAQSIQRFVLTSSAMSAISPQPGKKIFVDSNTWNDASLEPAWAPPPYEPERAWDVYAALKMTCEREFWRFGQEQGVSFVRNSVLPDFIIGPLLYAKQTGSSNRLVKEFFDDPNVSEPLRTFIPRQYVDVKDVALLHMAALTEEDVKNERLLAHAGPFNFNSWLSAFRQIDPSKAWPADDPNQQHDCSIIDTRRSEEILKRYGQIGFTPFLDSVRSNCLDSHPEWKRS</sequence>
<comment type="similarity">
    <text evidence="2">Belongs to the NAD(P)-dependent epimerase/dehydratase family. Dihydroflavonol-4-reductase subfamily.</text>
</comment>
<keyword evidence="1" id="KW-0560">Oxidoreductase</keyword>
<dbReference type="OMA" id="PYEPERC"/>
<dbReference type="RefSeq" id="XP_018190447.1">
    <property type="nucleotide sequence ID" value="XM_018333866.1"/>
</dbReference>
<dbReference type="EMBL" id="KV407455">
    <property type="protein sequence ID" value="KZF24892.1"/>
    <property type="molecule type" value="Genomic_DNA"/>
</dbReference>
<dbReference type="PANTHER" id="PTHR10366:SF562">
    <property type="entry name" value="ALDEHYDE REDUCTASE II (AFU_ORTHOLOGUE AFUA_1G11360)"/>
    <property type="match status" value="1"/>
</dbReference>
<dbReference type="SUPFAM" id="SSF51735">
    <property type="entry name" value="NAD(P)-binding Rossmann-fold domains"/>
    <property type="match status" value="1"/>
</dbReference>
<dbReference type="InParanoid" id="A0A165IH75"/>
<dbReference type="InterPro" id="IPR050425">
    <property type="entry name" value="NAD(P)_dehydrat-like"/>
</dbReference>
<dbReference type="FunFam" id="3.40.50.720:FF:000426">
    <property type="entry name" value="Aldehyde reductase 2"/>
    <property type="match status" value="1"/>
</dbReference>
<evidence type="ECO:0000256" key="2">
    <source>
        <dbReference type="ARBA" id="ARBA00023445"/>
    </source>
</evidence>
<dbReference type="PANTHER" id="PTHR10366">
    <property type="entry name" value="NAD DEPENDENT EPIMERASE/DEHYDRATASE"/>
    <property type="match status" value="1"/>
</dbReference>
<dbReference type="Pfam" id="PF01370">
    <property type="entry name" value="Epimerase"/>
    <property type="match status" value="1"/>
</dbReference>
<proteinExistence type="inferred from homology"/>
<feature type="domain" description="NAD-dependent epimerase/dehydratase" evidence="3">
    <location>
        <begin position="15"/>
        <end position="265"/>
    </location>
</feature>
<dbReference type="GeneID" id="28899003"/>
<dbReference type="STRING" id="1328760.A0A165IH75"/>
<protein>
    <submittedName>
        <fullName evidence="4">Putative aldehyde reductase II</fullName>
    </submittedName>
</protein>
<name>A0A165IH75_XYLHT</name>
<organism evidence="4 5">
    <name type="scientific">Xylona heveae (strain CBS 132557 / TC161)</name>
    <dbReference type="NCBI Taxonomy" id="1328760"/>
    <lineage>
        <taxon>Eukaryota</taxon>
        <taxon>Fungi</taxon>
        <taxon>Dikarya</taxon>
        <taxon>Ascomycota</taxon>
        <taxon>Pezizomycotina</taxon>
        <taxon>Xylonomycetes</taxon>
        <taxon>Xylonales</taxon>
        <taxon>Xylonaceae</taxon>
        <taxon>Xylona</taxon>
    </lineage>
</organism>
<dbReference type="OrthoDB" id="2735536at2759"/>
<evidence type="ECO:0000313" key="5">
    <source>
        <dbReference type="Proteomes" id="UP000076632"/>
    </source>
</evidence>
<dbReference type="GO" id="GO:0016616">
    <property type="term" value="F:oxidoreductase activity, acting on the CH-OH group of donors, NAD or NADP as acceptor"/>
    <property type="evidence" value="ECO:0007669"/>
    <property type="project" value="TreeGrafter"/>
</dbReference>
<accession>A0A165IH75</accession>
<evidence type="ECO:0000313" key="4">
    <source>
        <dbReference type="EMBL" id="KZF24892.1"/>
    </source>
</evidence>
<gene>
    <name evidence="4" type="ORF">L228DRAFT_255047</name>
</gene>
<evidence type="ECO:0000259" key="3">
    <source>
        <dbReference type="Pfam" id="PF01370"/>
    </source>
</evidence>
<dbReference type="AlphaFoldDB" id="A0A165IH75"/>